<dbReference type="OrthoDB" id="2680365at2"/>
<protein>
    <submittedName>
        <fullName evidence="1">Uncharacterized protein</fullName>
    </submittedName>
</protein>
<gene>
    <name evidence="1" type="ORF">D3H55_09200</name>
</gene>
<proteinExistence type="predicted"/>
<dbReference type="RefSeq" id="WP_119546618.1">
    <property type="nucleotide sequence ID" value="NZ_QXIR01000010.1"/>
</dbReference>
<organism evidence="1 2">
    <name type="scientific">Bacillus salacetis</name>
    <dbReference type="NCBI Taxonomy" id="2315464"/>
    <lineage>
        <taxon>Bacteria</taxon>
        <taxon>Bacillati</taxon>
        <taxon>Bacillota</taxon>
        <taxon>Bacilli</taxon>
        <taxon>Bacillales</taxon>
        <taxon>Bacillaceae</taxon>
        <taxon>Bacillus</taxon>
    </lineage>
</organism>
<accession>A0A3A1QZX1</accession>
<sequence>MFTSPVVINMVGIKANAIDRGSFISLGPTQQIDVFLSIKLNYGYGEETGDGVFFNVPLSIVNDQDVSDSNSVKNSLL</sequence>
<dbReference type="Proteomes" id="UP000265801">
    <property type="component" value="Unassembled WGS sequence"/>
</dbReference>
<name>A0A3A1QZX1_9BACI</name>
<dbReference type="EMBL" id="QXIR01000010">
    <property type="protein sequence ID" value="RIW34680.1"/>
    <property type="molecule type" value="Genomic_DNA"/>
</dbReference>
<keyword evidence="2" id="KW-1185">Reference proteome</keyword>
<reference evidence="1 2" key="1">
    <citation type="submission" date="2018-09" db="EMBL/GenBank/DDBJ databases">
        <title>Bacillus saliacetes sp. nov., isolated from Thai shrimp paste (Ka-pi).</title>
        <authorList>
            <person name="Daroonpunt R."/>
            <person name="Tanasupawat S."/>
            <person name="Yiamsombut S."/>
        </authorList>
    </citation>
    <scope>NUCLEOTIDE SEQUENCE [LARGE SCALE GENOMIC DNA]</scope>
    <source>
        <strain evidence="1 2">SKP7-4</strain>
    </source>
</reference>
<evidence type="ECO:0000313" key="2">
    <source>
        <dbReference type="Proteomes" id="UP000265801"/>
    </source>
</evidence>
<evidence type="ECO:0000313" key="1">
    <source>
        <dbReference type="EMBL" id="RIW34680.1"/>
    </source>
</evidence>
<comment type="caution">
    <text evidence="1">The sequence shown here is derived from an EMBL/GenBank/DDBJ whole genome shotgun (WGS) entry which is preliminary data.</text>
</comment>
<dbReference type="AlphaFoldDB" id="A0A3A1QZX1"/>